<accession>A0A9X1PGZ0</accession>
<keyword evidence="1" id="KW-1133">Transmembrane helix</keyword>
<protein>
    <submittedName>
        <fullName evidence="2">Uncharacterized protein</fullName>
    </submittedName>
</protein>
<organism evidence="2 3">
    <name type="scientific">Dyadobacter chenwenxiniae</name>
    <dbReference type="NCBI Taxonomy" id="2906456"/>
    <lineage>
        <taxon>Bacteria</taxon>
        <taxon>Pseudomonadati</taxon>
        <taxon>Bacteroidota</taxon>
        <taxon>Cytophagia</taxon>
        <taxon>Cytophagales</taxon>
        <taxon>Spirosomataceae</taxon>
        <taxon>Dyadobacter</taxon>
    </lineage>
</organism>
<comment type="caution">
    <text evidence="2">The sequence shown here is derived from an EMBL/GenBank/DDBJ whole genome shotgun (WGS) entry which is preliminary data.</text>
</comment>
<evidence type="ECO:0000313" key="2">
    <source>
        <dbReference type="EMBL" id="MCF0061037.1"/>
    </source>
</evidence>
<evidence type="ECO:0000313" key="3">
    <source>
        <dbReference type="Proteomes" id="UP001139000"/>
    </source>
</evidence>
<reference evidence="2" key="1">
    <citation type="submission" date="2021-12" db="EMBL/GenBank/DDBJ databases">
        <title>Novel species in genus Dyadobacter.</title>
        <authorList>
            <person name="Ma C."/>
        </authorList>
    </citation>
    <scope>NUCLEOTIDE SEQUENCE</scope>
    <source>
        <strain evidence="2">LJ419</strain>
    </source>
</reference>
<name>A0A9X1PGZ0_9BACT</name>
<feature type="transmembrane region" description="Helical" evidence="1">
    <location>
        <begin position="144"/>
        <end position="162"/>
    </location>
</feature>
<evidence type="ECO:0000256" key="1">
    <source>
        <dbReference type="SAM" id="Phobius"/>
    </source>
</evidence>
<dbReference type="Proteomes" id="UP001139000">
    <property type="component" value="Unassembled WGS sequence"/>
</dbReference>
<keyword evidence="1" id="KW-0472">Membrane</keyword>
<keyword evidence="3" id="KW-1185">Reference proteome</keyword>
<gene>
    <name evidence="2" type="ORF">LXM26_06005</name>
</gene>
<dbReference type="RefSeq" id="WP_234654123.1">
    <property type="nucleotide sequence ID" value="NZ_CP094997.1"/>
</dbReference>
<feature type="transmembrane region" description="Helical" evidence="1">
    <location>
        <begin position="91"/>
        <end position="110"/>
    </location>
</feature>
<sequence length="172" mass="19328">MEKENNNEEAFRKLLKTVTPEIPEADFTQRVVNNVAIEMQHAAAIEELALKTLLKKMQPEQPSAAFTNNLLLKLQPAPKVIAYKPVISRKTWLWIAACITLALLACLFIPGSQSDQPSQIISAIDSVARPAYLISDKMNKLPELYSFAIIGLASLMLFDYFIRLKTKRLAKI</sequence>
<keyword evidence="1" id="KW-0812">Transmembrane</keyword>
<dbReference type="AlphaFoldDB" id="A0A9X1PGZ0"/>
<dbReference type="EMBL" id="JAJTTC010000001">
    <property type="protein sequence ID" value="MCF0061037.1"/>
    <property type="molecule type" value="Genomic_DNA"/>
</dbReference>
<proteinExistence type="predicted"/>